<sequence length="652" mass="71703">MSLPSDTPDQNGKFDAGPSIVELFHSAKKLLSLQSRVENRQLRKDNSKCQKNHLESSNPHKVFDGSSNKVLELLSPLSVDDIKNENSPYSKTSQFSNFNPKQPRGGSTNNITPSSMNDSPPLSSQSRSFDYDKDGSLSPSNKIKKEPSTTLYPVQISASKPSEKTALQNGPNHRLVQQHPKSNLTSSLSQQKHLLQSGSSNSDESDNNNNNNGNNNGHSTSFNDKPTECHNCHTLKTPLWRKDPQGNTLCNACGLFLKLHGTTRPLSLKTDVIKKRSSKRGSTGGMVRTNSVTENYLTSIGRQNNLTNPKPNSIPIKSNNLYGSSSTPGSFNSEGPLSISTNTSRYKNVLILPKPPVTSSPAPTSSFSASSTPGTTVSSSFNPNSKSIPIPNGGSPFTNNNQPFKRKKSDVNIPVSYNEYANSISGESIKRIPSQLSISSKRNSFQSSSFNRRTSMTNLSSQNRKNSFVGLSNSLNGNTTPTNSLTPTNISLLNSKFSSSNSYFENPNSQSFYKMNSNINNQNIQNNHDFPGSDTSSSSHRQSFNHSFNQPPIRNDQLNVADLLPSNNKQSKSINEEDIAAGLQLPEVEFFKAYTSLNEDHDNDKMDIDDNVLTNKYTIKPTKSSLTDGLKNQNQRSSNDDEKDLDWLKFEI</sequence>
<dbReference type="STRING" id="984485.A0A1E4RJA9"/>
<dbReference type="PROSITE" id="PS50114">
    <property type="entry name" value="GATA_ZN_FINGER_2"/>
    <property type="match status" value="1"/>
</dbReference>
<keyword evidence="4" id="KW-0862">Zinc</keyword>
<gene>
    <name evidence="9" type="ORF">HYPBUDRAFT_6633</name>
</gene>
<dbReference type="PANTHER" id="PTHR10071">
    <property type="entry name" value="TRANSCRIPTION FACTOR GATA FAMILY MEMBER"/>
    <property type="match status" value="1"/>
</dbReference>
<keyword evidence="5" id="KW-0539">Nucleus</keyword>
<dbReference type="GeneID" id="30998142"/>
<dbReference type="InterPro" id="IPR039355">
    <property type="entry name" value="Transcription_factor_GATA"/>
</dbReference>
<feature type="region of interest" description="Disordered" evidence="7">
    <location>
        <begin position="520"/>
        <end position="554"/>
    </location>
</feature>
<feature type="region of interest" description="Disordered" evidence="7">
    <location>
        <begin position="84"/>
        <end position="225"/>
    </location>
</feature>
<keyword evidence="2" id="KW-0479">Metal-binding</keyword>
<dbReference type="Gene3D" id="3.30.50.10">
    <property type="entry name" value="Erythroid Transcription Factor GATA-1, subunit A"/>
    <property type="match status" value="1"/>
</dbReference>
<evidence type="ECO:0000313" key="9">
    <source>
        <dbReference type="EMBL" id="ODV67362.1"/>
    </source>
</evidence>
<dbReference type="GO" id="GO:0008270">
    <property type="term" value="F:zinc ion binding"/>
    <property type="evidence" value="ECO:0007669"/>
    <property type="project" value="UniProtKB-KW"/>
</dbReference>
<evidence type="ECO:0000313" key="10">
    <source>
        <dbReference type="Proteomes" id="UP000095085"/>
    </source>
</evidence>
<evidence type="ECO:0000256" key="5">
    <source>
        <dbReference type="ARBA" id="ARBA00023242"/>
    </source>
</evidence>
<dbReference type="GO" id="GO:0000122">
    <property type="term" value="P:negative regulation of transcription by RNA polymerase II"/>
    <property type="evidence" value="ECO:0007669"/>
    <property type="project" value="TreeGrafter"/>
</dbReference>
<evidence type="ECO:0000256" key="7">
    <source>
        <dbReference type="SAM" id="MobiDB-lite"/>
    </source>
</evidence>
<dbReference type="RefSeq" id="XP_020076429.1">
    <property type="nucleotide sequence ID" value="XM_020223593.1"/>
</dbReference>
<evidence type="ECO:0000256" key="4">
    <source>
        <dbReference type="ARBA" id="ARBA00022833"/>
    </source>
</evidence>
<dbReference type="GO" id="GO:0000978">
    <property type="term" value="F:RNA polymerase II cis-regulatory region sequence-specific DNA binding"/>
    <property type="evidence" value="ECO:0007669"/>
    <property type="project" value="TreeGrafter"/>
</dbReference>
<dbReference type="Pfam" id="PF00320">
    <property type="entry name" value="GATA"/>
    <property type="match status" value="1"/>
</dbReference>
<protein>
    <recommendedName>
        <fullName evidence="8">GATA-type domain-containing protein</fullName>
    </recommendedName>
</protein>
<dbReference type="PANTHER" id="PTHR10071:SF281">
    <property type="entry name" value="BOX A-BINDING FACTOR-RELATED"/>
    <property type="match status" value="1"/>
</dbReference>
<feature type="compositionally biased region" description="Polar residues" evidence="7">
    <location>
        <begin position="623"/>
        <end position="637"/>
    </location>
</feature>
<dbReference type="PRINTS" id="PR00619">
    <property type="entry name" value="GATAZNFINGER"/>
</dbReference>
<feature type="compositionally biased region" description="Low complexity" evidence="7">
    <location>
        <begin position="359"/>
        <end position="376"/>
    </location>
</feature>
<feature type="compositionally biased region" description="Low complexity" evidence="7">
    <location>
        <begin position="536"/>
        <end position="549"/>
    </location>
</feature>
<dbReference type="EMBL" id="KV454541">
    <property type="protein sequence ID" value="ODV67362.1"/>
    <property type="molecule type" value="Genomic_DNA"/>
</dbReference>
<dbReference type="GO" id="GO:0045944">
    <property type="term" value="P:positive regulation of transcription by RNA polymerase II"/>
    <property type="evidence" value="ECO:0007669"/>
    <property type="project" value="TreeGrafter"/>
</dbReference>
<feature type="region of interest" description="Disordered" evidence="7">
    <location>
        <begin position="301"/>
        <end position="338"/>
    </location>
</feature>
<reference evidence="10" key="1">
    <citation type="submission" date="2016-05" db="EMBL/GenBank/DDBJ databases">
        <title>Comparative genomics of biotechnologically important yeasts.</title>
        <authorList>
            <consortium name="DOE Joint Genome Institute"/>
            <person name="Riley R."/>
            <person name="Haridas S."/>
            <person name="Wolfe K.H."/>
            <person name="Lopes M.R."/>
            <person name="Hittinger C.T."/>
            <person name="Goker M."/>
            <person name="Salamov A."/>
            <person name="Wisecaver J."/>
            <person name="Long T.M."/>
            <person name="Aerts A.L."/>
            <person name="Barry K."/>
            <person name="Choi C."/>
            <person name="Clum A."/>
            <person name="Coughlan A.Y."/>
            <person name="Deshpande S."/>
            <person name="Douglass A.P."/>
            <person name="Hanson S.J."/>
            <person name="Klenk H.-P."/>
            <person name="Labutti K."/>
            <person name="Lapidus A."/>
            <person name="Lindquist E."/>
            <person name="Lipzen A."/>
            <person name="Meier-Kolthoff J.P."/>
            <person name="Ohm R.A."/>
            <person name="Otillar R.P."/>
            <person name="Pangilinan J."/>
            <person name="Peng Y."/>
            <person name="Rokas A."/>
            <person name="Rosa C.A."/>
            <person name="Scheuner C."/>
            <person name="Sibirny A.A."/>
            <person name="Slot J.C."/>
            <person name="Stielow J.B."/>
            <person name="Sun H."/>
            <person name="Kurtzman C.P."/>
            <person name="Blackwell M."/>
            <person name="Grigoriev I.V."/>
            <person name="Jeffries T.W."/>
        </authorList>
    </citation>
    <scope>NUCLEOTIDE SEQUENCE [LARGE SCALE GENOMIC DNA]</scope>
    <source>
        <strain evidence="10">NRRL Y-1933</strain>
    </source>
</reference>
<dbReference type="AlphaFoldDB" id="A0A1E4RJA9"/>
<feature type="region of interest" description="Disordered" evidence="7">
    <location>
        <begin position="623"/>
        <end position="643"/>
    </location>
</feature>
<feature type="compositionally biased region" description="Polar residues" evidence="7">
    <location>
        <begin position="85"/>
        <end position="128"/>
    </location>
</feature>
<dbReference type="GO" id="GO:0000981">
    <property type="term" value="F:DNA-binding transcription factor activity, RNA polymerase II-specific"/>
    <property type="evidence" value="ECO:0007669"/>
    <property type="project" value="TreeGrafter"/>
</dbReference>
<dbReference type="SMART" id="SM00401">
    <property type="entry name" value="ZnF_GATA"/>
    <property type="match status" value="1"/>
</dbReference>
<feature type="compositionally biased region" description="Low complexity" evidence="7">
    <location>
        <begin position="186"/>
        <end position="223"/>
    </location>
</feature>
<dbReference type="FunFam" id="3.30.50.10:FF:000007">
    <property type="entry name" value="Nitrogen regulatory AreA, N-terminal"/>
    <property type="match status" value="1"/>
</dbReference>
<feature type="compositionally biased region" description="Polar residues" evidence="7">
    <location>
        <begin position="55"/>
        <end position="65"/>
    </location>
</feature>
<dbReference type="InterPro" id="IPR013088">
    <property type="entry name" value="Znf_NHR/GATA"/>
</dbReference>
<dbReference type="CDD" id="cd00202">
    <property type="entry name" value="ZnF_GATA"/>
    <property type="match status" value="1"/>
</dbReference>
<evidence type="ECO:0000256" key="2">
    <source>
        <dbReference type="ARBA" id="ARBA00022723"/>
    </source>
</evidence>
<proteinExistence type="predicted"/>
<evidence type="ECO:0000259" key="8">
    <source>
        <dbReference type="PROSITE" id="PS50114"/>
    </source>
</evidence>
<evidence type="ECO:0000256" key="3">
    <source>
        <dbReference type="ARBA" id="ARBA00022771"/>
    </source>
</evidence>
<evidence type="ECO:0000256" key="1">
    <source>
        <dbReference type="ARBA" id="ARBA00004123"/>
    </source>
</evidence>
<dbReference type="GO" id="GO:0005634">
    <property type="term" value="C:nucleus"/>
    <property type="evidence" value="ECO:0007669"/>
    <property type="project" value="UniProtKB-SubCell"/>
</dbReference>
<keyword evidence="10" id="KW-1185">Reference proteome</keyword>
<dbReference type="PROSITE" id="PS00344">
    <property type="entry name" value="GATA_ZN_FINGER_1"/>
    <property type="match status" value="1"/>
</dbReference>
<feature type="compositionally biased region" description="Polar residues" evidence="7">
    <location>
        <begin position="456"/>
        <end position="470"/>
    </location>
</feature>
<feature type="domain" description="GATA-type" evidence="8">
    <location>
        <begin position="223"/>
        <end position="276"/>
    </location>
</feature>
<feature type="compositionally biased region" description="Low complexity" evidence="7">
    <location>
        <begin position="440"/>
        <end position="455"/>
    </location>
</feature>
<dbReference type="SUPFAM" id="SSF57716">
    <property type="entry name" value="Glucocorticoid receptor-like (DNA-binding domain)"/>
    <property type="match status" value="1"/>
</dbReference>
<feature type="region of interest" description="Disordered" evidence="7">
    <location>
        <begin position="354"/>
        <end position="410"/>
    </location>
</feature>
<feature type="compositionally biased region" description="Basic and acidic residues" evidence="7">
    <location>
        <begin position="39"/>
        <end position="54"/>
    </location>
</feature>
<keyword evidence="3 6" id="KW-0863">Zinc-finger</keyword>
<dbReference type="Proteomes" id="UP000095085">
    <property type="component" value="Unassembled WGS sequence"/>
</dbReference>
<feature type="region of interest" description="Disordered" evidence="7">
    <location>
        <begin position="440"/>
        <end position="487"/>
    </location>
</feature>
<dbReference type="OrthoDB" id="515401at2759"/>
<comment type="subcellular location">
    <subcellularLocation>
        <location evidence="1">Nucleus</location>
    </subcellularLocation>
</comment>
<feature type="compositionally biased region" description="Polar residues" evidence="7">
    <location>
        <begin position="148"/>
        <end position="171"/>
    </location>
</feature>
<feature type="region of interest" description="Disordered" evidence="7">
    <location>
        <begin position="39"/>
        <end position="65"/>
    </location>
</feature>
<feature type="compositionally biased region" description="Low complexity" evidence="7">
    <location>
        <begin position="471"/>
        <end position="487"/>
    </location>
</feature>
<dbReference type="InterPro" id="IPR000679">
    <property type="entry name" value="Znf_GATA"/>
</dbReference>
<feature type="compositionally biased region" description="Polar residues" evidence="7">
    <location>
        <begin position="377"/>
        <end position="387"/>
    </location>
</feature>
<accession>A0A1E4RJA9</accession>
<organism evidence="9 10">
    <name type="scientific">Hyphopichia burtonii NRRL Y-1933</name>
    <dbReference type="NCBI Taxonomy" id="984485"/>
    <lineage>
        <taxon>Eukaryota</taxon>
        <taxon>Fungi</taxon>
        <taxon>Dikarya</taxon>
        <taxon>Ascomycota</taxon>
        <taxon>Saccharomycotina</taxon>
        <taxon>Pichiomycetes</taxon>
        <taxon>Debaryomycetaceae</taxon>
        <taxon>Hyphopichia</taxon>
    </lineage>
</organism>
<name>A0A1E4RJA9_9ASCO</name>
<evidence type="ECO:0000256" key="6">
    <source>
        <dbReference type="PROSITE-ProRule" id="PRU00094"/>
    </source>
</evidence>